<dbReference type="PANTHER" id="PTHR38436:SF1">
    <property type="entry name" value="ESTER CYCLASE"/>
    <property type="match status" value="1"/>
</dbReference>
<evidence type="ECO:0000313" key="1">
    <source>
        <dbReference type="EMBL" id="ASC72935.1"/>
    </source>
</evidence>
<sequence length="136" mass="15141">MSIEEESKAVVRQYVEAFNRGDLDALKSLLTEDVEIQGVLDEGGFEKIAPIWRQLIEGYGMQLNVQSLIAEGNVVAARYVETGTFHVAAFGNQPTGKSYELVAMEWFEIENGKIKRRWGARDAASQARQLGIPLIP</sequence>
<dbReference type="InterPro" id="IPR009959">
    <property type="entry name" value="Cyclase_SnoaL-like"/>
</dbReference>
<accession>A0A1Z3HRN4</accession>
<dbReference type="KEGG" id="hhg:XM38_038950"/>
<keyword evidence="2" id="KW-1185">Reference proteome</keyword>
<evidence type="ECO:0000313" key="2">
    <source>
        <dbReference type="Proteomes" id="UP000191901"/>
    </source>
</evidence>
<name>A0A1Z3HRN4_9CYAN</name>
<dbReference type="Proteomes" id="UP000191901">
    <property type="component" value="Chromosome"/>
</dbReference>
<protein>
    <recommendedName>
        <fullName evidence="3">SnoaL-like domain-containing protein</fullName>
    </recommendedName>
</protein>
<dbReference type="SUPFAM" id="SSF54427">
    <property type="entry name" value="NTF2-like"/>
    <property type="match status" value="1"/>
</dbReference>
<evidence type="ECO:0008006" key="3">
    <source>
        <dbReference type="Google" id="ProtNLM"/>
    </source>
</evidence>
<gene>
    <name evidence="1" type="ORF">XM38_038950</name>
</gene>
<dbReference type="Pfam" id="PF07366">
    <property type="entry name" value="SnoaL"/>
    <property type="match status" value="1"/>
</dbReference>
<dbReference type="EMBL" id="CP021983">
    <property type="protein sequence ID" value="ASC72935.1"/>
    <property type="molecule type" value="Genomic_DNA"/>
</dbReference>
<dbReference type="GO" id="GO:0030638">
    <property type="term" value="P:polyketide metabolic process"/>
    <property type="evidence" value="ECO:0007669"/>
    <property type="project" value="InterPro"/>
</dbReference>
<dbReference type="AlphaFoldDB" id="A0A1Z3HRN4"/>
<dbReference type="Gene3D" id="3.10.450.50">
    <property type="match status" value="1"/>
</dbReference>
<dbReference type="RefSeq" id="WP_088430671.1">
    <property type="nucleotide sequence ID" value="NZ_CP021983.2"/>
</dbReference>
<dbReference type="PANTHER" id="PTHR38436">
    <property type="entry name" value="POLYKETIDE CYCLASE SNOAL-LIKE DOMAIN"/>
    <property type="match status" value="1"/>
</dbReference>
<reference evidence="1 2" key="1">
    <citation type="journal article" date="2016" name="Biochim. Biophys. Acta">
        <title>Characterization of red-shifted phycobilisomes isolated from the chlorophyll f-containing cyanobacterium Halomicronema hongdechloris.</title>
        <authorList>
            <person name="Li Y."/>
            <person name="Lin Y."/>
            <person name="Garvey C.J."/>
            <person name="Birch D."/>
            <person name="Corkery R.W."/>
            <person name="Loughlin P.C."/>
            <person name="Scheer H."/>
            <person name="Willows R.D."/>
            <person name="Chen M."/>
        </authorList>
    </citation>
    <scope>NUCLEOTIDE SEQUENCE [LARGE SCALE GENOMIC DNA]</scope>
    <source>
        <strain evidence="1 2">C2206</strain>
    </source>
</reference>
<dbReference type="OrthoDB" id="9182871at2"/>
<organism evidence="1 2">
    <name type="scientific">Halomicronema hongdechloris C2206</name>
    <dbReference type="NCBI Taxonomy" id="1641165"/>
    <lineage>
        <taxon>Bacteria</taxon>
        <taxon>Bacillati</taxon>
        <taxon>Cyanobacteriota</taxon>
        <taxon>Cyanophyceae</taxon>
        <taxon>Nodosilineales</taxon>
        <taxon>Nodosilineaceae</taxon>
        <taxon>Halomicronema</taxon>
    </lineage>
</organism>
<dbReference type="InterPro" id="IPR032710">
    <property type="entry name" value="NTF2-like_dom_sf"/>
</dbReference>
<proteinExistence type="predicted"/>